<accession>U4L8S7</accession>
<dbReference type="AlphaFoldDB" id="U4L8S7"/>
<keyword evidence="2" id="KW-0560">Oxidoreductase</keyword>
<dbReference type="GO" id="GO:0016491">
    <property type="term" value="F:oxidoreductase activity"/>
    <property type="evidence" value="ECO:0007669"/>
    <property type="project" value="UniProtKB-KW"/>
</dbReference>
<dbReference type="Proteomes" id="UP000018144">
    <property type="component" value="Unassembled WGS sequence"/>
</dbReference>
<dbReference type="InterPro" id="IPR006094">
    <property type="entry name" value="Oxid_FAD_bind_N"/>
</dbReference>
<dbReference type="InterPro" id="IPR036318">
    <property type="entry name" value="FAD-bd_PCMH-like_sf"/>
</dbReference>
<keyword evidence="4" id="KW-0732">Signal</keyword>
<dbReference type="InterPro" id="IPR012951">
    <property type="entry name" value="BBE"/>
</dbReference>
<dbReference type="PANTHER" id="PTHR13878:SF91">
    <property type="entry name" value="FAD BINDING DOMAIN PROTEIN (AFU_ORTHOLOGUE AFUA_6G12070)-RELATED"/>
    <property type="match status" value="1"/>
</dbReference>
<feature type="compositionally biased region" description="Low complexity" evidence="3">
    <location>
        <begin position="18"/>
        <end position="33"/>
    </location>
</feature>
<evidence type="ECO:0000256" key="4">
    <source>
        <dbReference type="SAM" id="SignalP"/>
    </source>
</evidence>
<dbReference type="OrthoDB" id="9983560at2759"/>
<evidence type="ECO:0000313" key="6">
    <source>
        <dbReference type="EMBL" id="CCX06519.1"/>
    </source>
</evidence>
<dbReference type="InterPro" id="IPR016166">
    <property type="entry name" value="FAD-bd_PCMH"/>
</dbReference>
<feature type="domain" description="FAD-binding PCMH-type" evidence="5">
    <location>
        <begin position="122"/>
        <end position="299"/>
    </location>
</feature>
<organism evidence="6 7">
    <name type="scientific">Pyronema omphalodes (strain CBS 100304)</name>
    <name type="common">Pyronema confluens</name>
    <dbReference type="NCBI Taxonomy" id="1076935"/>
    <lineage>
        <taxon>Eukaryota</taxon>
        <taxon>Fungi</taxon>
        <taxon>Dikarya</taxon>
        <taxon>Ascomycota</taxon>
        <taxon>Pezizomycotina</taxon>
        <taxon>Pezizomycetes</taxon>
        <taxon>Pezizales</taxon>
        <taxon>Pyronemataceae</taxon>
        <taxon>Pyronema</taxon>
    </lineage>
</organism>
<dbReference type="SUPFAM" id="SSF56176">
    <property type="entry name" value="FAD-binding/transporter-associated domain-like"/>
    <property type="match status" value="1"/>
</dbReference>
<evidence type="ECO:0000256" key="2">
    <source>
        <dbReference type="ARBA" id="ARBA00023002"/>
    </source>
</evidence>
<keyword evidence="7" id="KW-1185">Reference proteome</keyword>
<dbReference type="Pfam" id="PF08031">
    <property type="entry name" value="BBE"/>
    <property type="match status" value="1"/>
</dbReference>
<dbReference type="EMBL" id="HF935294">
    <property type="protein sequence ID" value="CCX06519.1"/>
    <property type="molecule type" value="Genomic_DNA"/>
</dbReference>
<evidence type="ECO:0000259" key="5">
    <source>
        <dbReference type="PROSITE" id="PS51387"/>
    </source>
</evidence>
<reference evidence="6 7" key="1">
    <citation type="journal article" date="2013" name="PLoS Genet.">
        <title>The genome and development-dependent transcriptomes of Pyronema confluens: a window into fungal evolution.</title>
        <authorList>
            <person name="Traeger S."/>
            <person name="Altegoer F."/>
            <person name="Freitag M."/>
            <person name="Gabaldon T."/>
            <person name="Kempken F."/>
            <person name="Kumar A."/>
            <person name="Marcet-Houben M."/>
            <person name="Poggeler S."/>
            <person name="Stajich J.E."/>
            <person name="Nowrousian M."/>
        </authorList>
    </citation>
    <scope>NUCLEOTIDE SEQUENCE [LARGE SCALE GENOMIC DNA]</scope>
    <source>
        <strain evidence="7">CBS 100304</strain>
        <tissue evidence="6">Vegetative mycelium</tissue>
    </source>
</reference>
<protein>
    <submittedName>
        <fullName evidence="6">Similar to 6-hydroxy-D-nicotine oxidase acc. no. P08159</fullName>
    </submittedName>
</protein>
<dbReference type="STRING" id="1076935.U4L8S7"/>
<evidence type="ECO:0000256" key="1">
    <source>
        <dbReference type="ARBA" id="ARBA00005466"/>
    </source>
</evidence>
<sequence>MRSLTLLSLLTAVSAVSADSPPATPATPSADTSCRAFPGTPSWPSESSWSALNTTLSGRLIPTLPLASVCHDPHYDAAACLAVQAKWRDPALHDSSSSSIMAPVWSARSCDPFTPREQPCELGNYVHYAINVTSAADIAVGLKWAKEHNVRVVVRNTGHDYLGKSTGAAGLGLWMHHMKEVVYHEDWVGEGYRGKAFTFGAGVQGFEAYQEADQRGLVVVGGECPTVGIAGGYTQGGGHSALNSRYGLAADQVLEWEVVTADGEVRKVRRGDDLYWALSGGGGGTFGVVTAMTVKAFPDEVTTVAKVTWTNDGTKEQEEKFWEAVGFFHQQTPGYTDAGITSVNVAMKGVFMLTPFFAKGFNKEETNVLLMPLLNKLSELKVPHTVNVTEYPGYKKAFYAGFDYIEVGIAQYGGRLIPRRTVLYEAEKLEKTVRGIVDSGSLIFEVMTHPTLELAGYPDNSVLPAWRENQLNLVTTIPWNDTAPWSQVVADQKTVTEKWGEALRQLTPGSGTYMSEADPFEPDFKTAFFGKNYDRLLKIKDKYDPDQIFWARTAVGSDRWAEKENGQLCRIAEN</sequence>
<feature type="signal peptide" evidence="4">
    <location>
        <begin position="1"/>
        <end position="18"/>
    </location>
</feature>
<evidence type="ECO:0000256" key="3">
    <source>
        <dbReference type="SAM" id="MobiDB-lite"/>
    </source>
</evidence>
<dbReference type="PANTHER" id="PTHR13878">
    <property type="entry name" value="GULONOLACTONE OXIDASE"/>
    <property type="match status" value="1"/>
</dbReference>
<dbReference type="Gene3D" id="3.30.465.10">
    <property type="match status" value="2"/>
</dbReference>
<dbReference type="eggNOG" id="ENOG502R8I5">
    <property type="taxonomic scope" value="Eukaryota"/>
</dbReference>
<comment type="similarity">
    <text evidence="1">Belongs to the oxygen-dependent FAD-linked oxidoreductase family.</text>
</comment>
<feature type="chain" id="PRO_5004651380" evidence="4">
    <location>
        <begin position="19"/>
        <end position="574"/>
    </location>
</feature>
<dbReference type="GO" id="GO:0071949">
    <property type="term" value="F:FAD binding"/>
    <property type="evidence" value="ECO:0007669"/>
    <property type="project" value="InterPro"/>
</dbReference>
<dbReference type="InterPro" id="IPR016169">
    <property type="entry name" value="FAD-bd_PCMH_sub2"/>
</dbReference>
<dbReference type="Pfam" id="PF01565">
    <property type="entry name" value="FAD_binding_4"/>
    <property type="match status" value="1"/>
</dbReference>
<proteinExistence type="inferred from homology"/>
<feature type="region of interest" description="Disordered" evidence="3">
    <location>
        <begin position="18"/>
        <end position="45"/>
    </location>
</feature>
<gene>
    <name evidence="6" type="ORF">PCON_06106</name>
</gene>
<dbReference type="OMA" id="GTMVVYY"/>
<name>U4L8S7_PYROM</name>
<evidence type="ECO:0000313" key="7">
    <source>
        <dbReference type="Proteomes" id="UP000018144"/>
    </source>
</evidence>
<dbReference type="PROSITE" id="PS51387">
    <property type="entry name" value="FAD_PCMH"/>
    <property type="match status" value="1"/>
</dbReference>
<dbReference type="InterPro" id="IPR050432">
    <property type="entry name" value="FAD-linked_Oxidoreductases_BP"/>
</dbReference>